<dbReference type="GeneID" id="41598607"/>
<name>A0A075MTL8_9ARCH</name>
<reference evidence="1 2" key="1">
    <citation type="journal article" date="2014" name="PLoS ONE">
        <title>Genome Sequence of Candidatus Nitrososphaera evergladensis from Group I.1b Enriched from Everglades Soil Reveals Novel Genomic Features of the Ammonia-Oxidizing Archaea.</title>
        <authorList>
            <person name="Zhalnina K.V."/>
            <person name="Dias R."/>
            <person name="Leonard M.T."/>
            <person name="Dorr de Quadros P."/>
            <person name="Camargo F.A."/>
            <person name="Drew J.C."/>
            <person name="Farmerie W.G."/>
            <person name="Daroub S.H."/>
            <person name="Triplett E.W."/>
        </authorList>
    </citation>
    <scope>NUCLEOTIDE SEQUENCE [LARGE SCALE GENOMIC DNA]</scope>
    <source>
        <strain evidence="1 2">SR1</strain>
    </source>
</reference>
<sequence length="165" mass="17079">MEGTKKRITVLLSSTILAAGLVVVVAIGSGFSGALATTMTATPSAPPVNLKTDNESVDITVDWSPQEIQQGSATEFSINFQDPSSGASLEHVNYNLEVKDADGNTVESLTDLHSHTGKDTQTVTFDNSGDFQLAITVIGTGLTMPFDTSKSGTAETPITVAAGTS</sequence>
<keyword evidence="2" id="KW-1185">Reference proteome</keyword>
<accession>A0A075MTL8</accession>
<dbReference type="EMBL" id="CP007174">
    <property type="protein sequence ID" value="AIF84966.1"/>
    <property type="molecule type" value="Genomic_DNA"/>
</dbReference>
<dbReference type="HOGENOM" id="CLU_1607074_0_0_2"/>
<dbReference type="AlphaFoldDB" id="A0A075MTL8"/>
<evidence type="ECO:0000313" key="1">
    <source>
        <dbReference type="EMBL" id="AIF84966.1"/>
    </source>
</evidence>
<protein>
    <submittedName>
        <fullName evidence="1">Uncharacterized protein</fullName>
    </submittedName>
</protein>
<gene>
    <name evidence="1" type="ORF">NTE_02929</name>
</gene>
<evidence type="ECO:0000313" key="2">
    <source>
        <dbReference type="Proteomes" id="UP000028194"/>
    </source>
</evidence>
<dbReference type="RefSeq" id="WP_148701449.1">
    <property type="nucleotide sequence ID" value="NZ_CP007174.1"/>
</dbReference>
<proteinExistence type="predicted"/>
<dbReference type="OrthoDB" id="4392at2157"/>
<organism evidence="1 2">
    <name type="scientific">Candidatus Nitrososphaera evergladensis SR1</name>
    <dbReference type="NCBI Taxonomy" id="1459636"/>
    <lineage>
        <taxon>Archaea</taxon>
        <taxon>Nitrososphaerota</taxon>
        <taxon>Nitrososphaeria</taxon>
        <taxon>Nitrososphaerales</taxon>
        <taxon>Nitrososphaeraceae</taxon>
        <taxon>Nitrososphaera</taxon>
    </lineage>
</organism>
<dbReference type="Proteomes" id="UP000028194">
    <property type="component" value="Chromosome"/>
</dbReference>
<dbReference type="KEGG" id="nev:NTE_02929"/>
<dbReference type="eggNOG" id="arCOG08812">
    <property type="taxonomic scope" value="Archaea"/>
</dbReference>